<keyword evidence="2" id="KW-0677">Repeat</keyword>
<evidence type="ECO:0000256" key="1">
    <source>
        <dbReference type="ARBA" id="ARBA00004123"/>
    </source>
</evidence>
<feature type="compositionally biased region" description="Basic residues" evidence="6">
    <location>
        <begin position="170"/>
        <end position="185"/>
    </location>
</feature>
<dbReference type="Gramene" id="OE9A074495T1">
    <property type="protein sequence ID" value="OE9A074495C1"/>
    <property type="gene ID" value="OE9A074495"/>
</dbReference>
<protein>
    <submittedName>
        <fullName evidence="8">Polyadenylate-binding -interacting 11-like</fullName>
    </submittedName>
</protein>
<evidence type="ECO:0000256" key="4">
    <source>
        <dbReference type="ARBA" id="ARBA00023242"/>
    </source>
</evidence>
<evidence type="ECO:0000313" key="9">
    <source>
        <dbReference type="Proteomes" id="UP000594638"/>
    </source>
</evidence>
<comment type="caution">
    <text evidence="8">The sequence shown here is derived from an EMBL/GenBank/DDBJ whole genome shotgun (WGS) entry which is preliminary data.</text>
</comment>
<dbReference type="SUPFAM" id="SSF54928">
    <property type="entry name" value="RNA-binding domain, RBD"/>
    <property type="match status" value="2"/>
</dbReference>
<accession>A0A8S0THD4</accession>
<dbReference type="InterPro" id="IPR009818">
    <property type="entry name" value="PAM2_motif"/>
</dbReference>
<evidence type="ECO:0000313" key="8">
    <source>
        <dbReference type="EMBL" id="CAA3005021.1"/>
    </source>
</evidence>
<feature type="domain" description="RRM" evidence="7">
    <location>
        <begin position="199"/>
        <end position="274"/>
    </location>
</feature>
<organism evidence="8 9">
    <name type="scientific">Olea europaea subsp. europaea</name>
    <dbReference type="NCBI Taxonomy" id="158383"/>
    <lineage>
        <taxon>Eukaryota</taxon>
        <taxon>Viridiplantae</taxon>
        <taxon>Streptophyta</taxon>
        <taxon>Embryophyta</taxon>
        <taxon>Tracheophyta</taxon>
        <taxon>Spermatophyta</taxon>
        <taxon>Magnoliopsida</taxon>
        <taxon>eudicotyledons</taxon>
        <taxon>Gunneridae</taxon>
        <taxon>Pentapetalae</taxon>
        <taxon>asterids</taxon>
        <taxon>lamiids</taxon>
        <taxon>Lamiales</taxon>
        <taxon>Oleaceae</taxon>
        <taxon>Oleeae</taxon>
        <taxon>Olea</taxon>
    </lineage>
</organism>
<dbReference type="Proteomes" id="UP000594638">
    <property type="component" value="Unassembled WGS sequence"/>
</dbReference>
<dbReference type="AlphaFoldDB" id="A0A8S0THD4"/>
<dbReference type="InterPro" id="IPR000504">
    <property type="entry name" value="RRM_dom"/>
</dbReference>
<feature type="domain" description="RRM" evidence="7">
    <location>
        <begin position="296"/>
        <end position="372"/>
    </location>
</feature>
<proteinExistence type="predicted"/>
<comment type="subcellular location">
    <subcellularLocation>
        <location evidence="1">Nucleus</location>
    </subcellularLocation>
</comment>
<dbReference type="GO" id="GO:0005634">
    <property type="term" value="C:nucleus"/>
    <property type="evidence" value="ECO:0007669"/>
    <property type="project" value="UniProtKB-SubCell"/>
</dbReference>
<keyword evidence="4" id="KW-0539">Nucleus</keyword>
<dbReference type="InterPro" id="IPR012677">
    <property type="entry name" value="Nucleotide-bd_a/b_plait_sf"/>
</dbReference>
<feature type="region of interest" description="Disordered" evidence="6">
    <location>
        <begin position="1"/>
        <end position="73"/>
    </location>
</feature>
<dbReference type="OrthoDB" id="7763451at2759"/>
<dbReference type="CDD" id="cd12460">
    <property type="entry name" value="RRM2_CID8_like"/>
    <property type="match status" value="1"/>
</dbReference>
<dbReference type="InterPro" id="IPR034823">
    <property type="entry name" value="CID8-like_RRM1"/>
</dbReference>
<dbReference type="SMART" id="SM00360">
    <property type="entry name" value="RRM"/>
    <property type="match status" value="2"/>
</dbReference>
<evidence type="ECO:0000259" key="7">
    <source>
        <dbReference type="PROSITE" id="PS50102"/>
    </source>
</evidence>
<feature type="compositionally biased region" description="Polar residues" evidence="6">
    <location>
        <begin position="12"/>
        <end position="49"/>
    </location>
</feature>
<sequence>MAVVENAGICVESSSNRADPNGPPENTSVNHNHSQFTKAAANQKSTKPTDNGYHLIQSNGHHHPQHRTNGDGATKALLINNPVERKLNSGDDGDEGFKREMRDLAEMLSKLNPMAEEFVPPSLAVNGTGGHHRLMIASPHDAAAGFFGYNANGFVMQQPVNSGVLNGNSSRKKKNGYGHGKRRINSRTGMAQREDVIRRTVYVSDIDHQVTEEQLAALFINCGQVVDCRVCGDPNSVLRFAFVEFTDEEGARNALSLAGTMLEYYPVRVLPSKTAIAPVNPTFLPRSEDEREICARTIYCTNIDKKLTQVDVKLFFESICGKVHRLKLLGDYQHSALIAFVEFVMAESAIAALNCSGAVLGSLPIRVSPSKTPVRPRSPCQSMH</sequence>
<gene>
    <name evidence="8" type="ORF">OLEA9_A074495</name>
</gene>
<dbReference type="Pfam" id="PF07145">
    <property type="entry name" value="PAM2"/>
    <property type="match status" value="1"/>
</dbReference>
<evidence type="ECO:0000256" key="5">
    <source>
        <dbReference type="PROSITE-ProRule" id="PRU00176"/>
    </source>
</evidence>
<name>A0A8S0THD4_OLEEU</name>
<dbReference type="PANTHER" id="PTHR32343:SF32">
    <property type="entry name" value="POLYADENYLATE-BINDING PROTEIN-INTERACTING PROTEIN 13"/>
    <property type="match status" value="1"/>
</dbReference>
<dbReference type="EMBL" id="CACTIH010007242">
    <property type="protein sequence ID" value="CAA3005021.1"/>
    <property type="molecule type" value="Genomic_DNA"/>
</dbReference>
<dbReference type="Pfam" id="PF00076">
    <property type="entry name" value="RRM_1"/>
    <property type="match status" value="2"/>
</dbReference>
<reference evidence="8 9" key="1">
    <citation type="submission" date="2019-12" db="EMBL/GenBank/DDBJ databases">
        <authorList>
            <person name="Alioto T."/>
            <person name="Alioto T."/>
            <person name="Gomez Garrido J."/>
        </authorList>
    </citation>
    <scope>NUCLEOTIDE SEQUENCE [LARGE SCALE GENOMIC DNA]</scope>
</reference>
<dbReference type="InterPro" id="IPR034825">
    <property type="entry name" value="CID8-like_RRM2"/>
</dbReference>
<dbReference type="CDD" id="cd12459">
    <property type="entry name" value="RRM1_CID8_like"/>
    <property type="match status" value="1"/>
</dbReference>
<dbReference type="PANTHER" id="PTHR32343">
    <property type="entry name" value="SERINE/ARGININE-RICH SPLICING FACTOR"/>
    <property type="match status" value="1"/>
</dbReference>
<dbReference type="FunFam" id="3.30.70.330:FF:000665">
    <property type="entry name" value="Polyadenylate-binding protein-interacting protein 10"/>
    <property type="match status" value="1"/>
</dbReference>
<keyword evidence="9" id="KW-1185">Reference proteome</keyword>
<feature type="region of interest" description="Disordered" evidence="6">
    <location>
        <begin position="164"/>
        <end position="190"/>
    </location>
</feature>
<dbReference type="InterPro" id="IPR035979">
    <property type="entry name" value="RBD_domain_sf"/>
</dbReference>
<dbReference type="GO" id="GO:0003729">
    <property type="term" value="F:mRNA binding"/>
    <property type="evidence" value="ECO:0007669"/>
    <property type="project" value="UniProtKB-ARBA"/>
</dbReference>
<keyword evidence="3 5" id="KW-0694">RNA-binding</keyword>
<dbReference type="Gene3D" id="3.30.70.330">
    <property type="match status" value="2"/>
</dbReference>
<evidence type="ECO:0000256" key="3">
    <source>
        <dbReference type="ARBA" id="ARBA00022884"/>
    </source>
</evidence>
<evidence type="ECO:0000256" key="2">
    <source>
        <dbReference type="ARBA" id="ARBA00022737"/>
    </source>
</evidence>
<evidence type="ECO:0000256" key="6">
    <source>
        <dbReference type="SAM" id="MobiDB-lite"/>
    </source>
</evidence>
<dbReference type="FunFam" id="3.30.70.330:FF:000530">
    <property type="entry name" value="Polyadenylate-binding protein-interacting protein 11"/>
    <property type="match status" value="1"/>
</dbReference>
<dbReference type="PROSITE" id="PS50102">
    <property type="entry name" value="RRM"/>
    <property type="match status" value="2"/>
</dbReference>